<reference evidence="1" key="1">
    <citation type="submission" date="2021-05" db="EMBL/GenBank/DDBJ databases">
        <authorList>
            <person name="Scholz U."/>
            <person name="Mascher M."/>
            <person name="Fiebig A."/>
        </authorList>
    </citation>
    <scope>NUCLEOTIDE SEQUENCE [LARGE SCALE GENOMIC DNA]</scope>
</reference>
<dbReference type="Proteomes" id="UP001732700">
    <property type="component" value="Chromosome 3A"/>
</dbReference>
<sequence>MLPARPPCLSSRRERPRAAPLPRRQRQLLALAVIIVCLVGGGSTDALLLAAAAPVRRLGPASTSVATYDVVGSRPVPEESSTPSSPSSSPPAVGFADDKRPIPSCPDMLHNR</sequence>
<evidence type="ECO:0000313" key="1">
    <source>
        <dbReference type="EnsemblPlants" id="AVESA.00010b.r2.3AG0407410.1.CDS.1"/>
    </source>
</evidence>
<name>A0ACD5VA53_AVESA</name>
<dbReference type="EnsemblPlants" id="AVESA.00010b.r2.3AG0407410.1">
    <property type="protein sequence ID" value="AVESA.00010b.r2.3AG0407410.1.CDS.1"/>
    <property type="gene ID" value="AVESA.00010b.r2.3AG0407410"/>
</dbReference>
<accession>A0ACD5VA53</accession>
<organism evidence="1 2">
    <name type="scientific">Avena sativa</name>
    <name type="common">Oat</name>
    <dbReference type="NCBI Taxonomy" id="4498"/>
    <lineage>
        <taxon>Eukaryota</taxon>
        <taxon>Viridiplantae</taxon>
        <taxon>Streptophyta</taxon>
        <taxon>Embryophyta</taxon>
        <taxon>Tracheophyta</taxon>
        <taxon>Spermatophyta</taxon>
        <taxon>Magnoliopsida</taxon>
        <taxon>Liliopsida</taxon>
        <taxon>Poales</taxon>
        <taxon>Poaceae</taxon>
        <taxon>BOP clade</taxon>
        <taxon>Pooideae</taxon>
        <taxon>Poodae</taxon>
        <taxon>Poeae</taxon>
        <taxon>Poeae Chloroplast Group 1 (Aveneae type)</taxon>
        <taxon>Aveninae</taxon>
        <taxon>Avena</taxon>
    </lineage>
</organism>
<proteinExistence type="predicted"/>
<protein>
    <submittedName>
        <fullName evidence="1">Uncharacterized protein</fullName>
    </submittedName>
</protein>
<reference evidence="1" key="2">
    <citation type="submission" date="2025-09" db="UniProtKB">
        <authorList>
            <consortium name="EnsemblPlants"/>
        </authorList>
    </citation>
    <scope>IDENTIFICATION</scope>
</reference>
<evidence type="ECO:0000313" key="2">
    <source>
        <dbReference type="Proteomes" id="UP001732700"/>
    </source>
</evidence>
<keyword evidence="2" id="KW-1185">Reference proteome</keyword>